<dbReference type="InterPro" id="IPR015943">
    <property type="entry name" value="WD40/YVTN_repeat-like_dom_sf"/>
</dbReference>
<dbReference type="InterPro" id="IPR001680">
    <property type="entry name" value="WD40_rpt"/>
</dbReference>
<feature type="region of interest" description="Disordered" evidence="1">
    <location>
        <begin position="1"/>
        <end position="26"/>
    </location>
</feature>
<dbReference type="Gene3D" id="2.130.10.10">
    <property type="entry name" value="YVTN repeat-like/Quinoprotein amine dehydrogenase"/>
    <property type="match status" value="1"/>
</dbReference>
<organism evidence="2 3">
    <name type="scientific">Dipodomys ordii</name>
    <name type="common">Ord's kangaroo rat</name>
    <dbReference type="NCBI Taxonomy" id="10020"/>
    <lineage>
        <taxon>Eukaryota</taxon>
        <taxon>Metazoa</taxon>
        <taxon>Chordata</taxon>
        <taxon>Craniata</taxon>
        <taxon>Vertebrata</taxon>
        <taxon>Euteleostomi</taxon>
        <taxon>Mammalia</taxon>
        <taxon>Eutheria</taxon>
        <taxon>Euarchontoglires</taxon>
        <taxon>Glires</taxon>
        <taxon>Rodentia</taxon>
        <taxon>Castorimorpha</taxon>
        <taxon>Heteromyidae</taxon>
        <taxon>Dipodomyinae</taxon>
        <taxon>Dipodomys</taxon>
    </lineage>
</organism>
<dbReference type="PANTHER" id="PTHR45532:SF1">
    <property type="entry name" value="WD REPEAT-CONTAINING PROTEIN 97"/>
    <property type="match status" value="1"/>
</dbReference>
<protein>
    <submittedName>
        <fullName evidence="3">WD repeat-containing protein KIAA1875-like</fullName>
    </submittedName>
</protein>
<dbReference type="GeneID" id="106002167"/>
<dbReference type="KEGG" id="dord:106002167"/>
<name>A0A1S3GV28_DIPOR</name>
<proteinExistence type="predicted"/>
<dbReference type="InParanoid" id="A0A1S3GV28"/>
<dbReference type="SUPFAM" id="SSF117289">
    <property type="entry name" value="Nucleoporin domain"/>
    <property type="match status" value="1"/>
</dbReference>
<dbReference type="OrthoDB" id="6262491at2759"/>
<dbReference type="Pfam" id="PF00400">
    <property type="entry name" value="WD40"/>
    <property type="match status" value="2"/>
</dbReference>
<reference evidence="3" key="1">
    <citation type="submission" date="2025-08" db="UniProtKB">
        <authorList>
            <consortium name="RefSeq"/>
        </authorList>
    </citation>
    <scope>IDENTIFICATION</scope>
    <source>
        <tissue evidence="3">Kidney</tissue>
    </source>
</reference>
<dbReference type="RefSeq" id="XP_012892540.1">
    <property type="nucleotide sequence ID" value="XM_013037086.1"/>
</dbReference>
<evidence type="ECO:0000256" key="1">
    <source>
        <dbReference type="SAM" id="MobiDB-lite"/>
    </source>
</evidence>
<dbReference type="PANTHER" id="PTHR45532">
    <property type="entry name" value="WD REPEAT-CONTAINING PROTEIN 97"/>
    <property type="match status" value="1"/>
</dbReference>
<keyword evidence="2" id="KW-1185">Reference proteome</keyword>
<dbReference type="AlphaFoldDB" id="A0A1S3GV28"/>
<dbReference type="Proteomes" id="UP000081671">
    <property type="component" value="Unplaced"/>
</dbReference>
<evidence type="ECO:0000313" key="2">
    <source>
        <dbReference type="Proteomes" id="UP000081671"/>
    </source>
</evidence>
<sequence>MEGRGGLWRAVEGRGGPWRAGPGRGGPWRAVEGCGGPWKAVEGHGGPWRARQHLPPPSPCLRCAAHRYLPVLGHTDGTLSVLHLRTSKTVFRTEAHSPGPVTAIASTWNSIVSSGGDLTVKMWRVFPYAEESLSLLRIFSCCHPAVALCALGKRITVGFEDPESATYGLVQYGLADSPRCDHQPQDDPQDHITGLCCCPTLKLYACSSLDRTIRIWTGENQLLR</sequence>
<feature type="compositionally biased region" description="Gly residues" evidence="1">
    <location>
        <begin position="13"/>
        <end position="26"/>
    </location>
</feature>
<evidence type="ECO:0000313" key="3">
    <source>
        <dbReference type="RefSeq" id="XP_012892540.1"/>
    </source>
</evidence>
<feature type="non-terminal residue" evidence="3">
    <location>
        <position position="224"/>
    </location>
</feature>
<dbReference type="SMART" id="SM00320">
    <property type="entry name" value="WD40"/>
    <property type="match status" value="2"/>
</dbReference>
<gene>
    <name evidence="3" type="primary">LOC106002167</name>
</gene>
<accession>A0A1S3GV28</accession>